<protein>
    <submittedName>
        <fullName evidence="2">Uncharacterized protein</fullName>
    </submittedName>
</protein>
<accession>A0A314UW86</accession>
<sequence>MDIEACGPFMVTFGFTPECEDYEPIKGESAASMEHPKQEDETTVDENSLMWERNQGGKSTHAA</sequence>
<dbReference type="AlphaFoldDB" id="A0A314UW86"/>
<evidence type="ECO:0000313" key="3">
    <source>
        <dbReference type="Proteomes" id="UP000250321"/>
    </source>
</evidence>
<gene>
    <name evidence="2" type="ORF">Pyn_09339</name>
</gene>
<dbReference type="EMBL" id="PJQY01002917">
    <property type="protein sequence ID" value="PQM41807.1"/>
    <property type="molecule type" value="Genomic_DNA"/>
</dbReference>
<keyword evidence="3" id="KW-1185">Reference proteome</keyword>
<name>A0A314UW86_PRUYE</name>
<feature type="region of interest" description="Disordered" evidence="1">
    <location>
        <begin position="24"/>
        <end position="63"/>
    </location>
</feature>
<reference evidence="2 3" key="1">
    <citation type="submission" date="2018-02" db="EMBL/GenBank/DDBJ databases">
        <title>Draft genome of wild Prunus yedoensis var. nudiflora.</title>
        <authorList>
            <person name="Baek S."/>
            <person name="Kim J.-H."/>
            <person name="Choi K."/>
            <person name="Kim G.-B."/>
            <person name="Cho A."/>
            <person name="Jang H."/>
            <person name="Shin C.-H."/>
            <person name="Yu H.-J."/>
            <person name="Mun J.-H."/>
        </authorList>
    </citation>
    <scope>NUCLEOTIDE SEQUENCE [LARGE SCALE GENOMIC DNA]</scope>
    <source>
        <strain evidence="3">cv. Jeju island</strain>
        <tissue evidence="2">Leaf</tissue>
    </source>
</reference>
<dbReference type="Proteomes" id="UP000250321">
    <property type="component" value="Unassembled WGS sequence"/>
</dbReference>
<evidence type="ECO:0000313" key="2">
    <source>
        <dbReference type="EMBL" id="PQM41807.1"/>
    </source>
</evidence>
<evidence type="ECO:0000256" key="1">
    <source>
        <dbReference type="SAM" id="MobiDB-lite"/>
    </source>
</evidence>
<proteinExistence type="predicted"/>
<organism evidence="2 3">
    <name type="scientific">Prunus yedoensis var. nudiflora</name>
    <dbReference type="NCBI Taxonomy" id="2094558"/>
    <lineage>
        <taxon>Eukaryota</taxon>
        <taxon>Viridiplantae</taxon>
        <taxon>Streptophyta</taxon>
        <taxon>Embryophyta</taxon>
        <taxon>Tracheophyta</taxon>
        <taxon>Spermatophyta</taxon>
        <taxon>Magnoliopsida</taxon>
        <taxon>eudicotyledons</taxon>
        <taxon>Gunneridae</taxon>
        <taxon>Pentapetalae</taxon>
        <taxon>rosids</taxon>
        <taxon>fabids</taxon>
        <taxon>Rosales</taxon>
        <taxon>Rosaceae</taxon>
        <taxon>Amygdaloideae</taxon>
        <taxon>Amygdaleae</taxon>
        <taxon>Prunus</taxon>
    </lineage>
</organism>
<comment type="caution">
    <text evidence="2">The sequence shown here is derived from an EMBL/GenBank/DDBJ whole genome shotgun (WGS) entry which is preliminary data.</text>
</comment>